<feature type="region of interest" description="Disordered" evidence="2">
    <location>
        <begin position="407"/>
        <end position="476"/>
    </location>
</feature>
<feature type="region of interest" description="Disordered" evidence="2">
    <location>
        <begin position="353"/>
        <end position="379"/>
    </location>
</feature>
<evidence type="ECO:0000259" key="3">
    <source>
        <dbReference type="Pfam" id="PF09073"/>
    </source>
</evidence>
<dbReference type="PANTHER" id="PTHR23325:SF1">
    <property type="entry name" value="SERUM RESPONSE FACTOR-BINDING PROTEIN 1"/>
    <property type="match status" value="1"/>
</dbReference>
<feature type="compositionally biased region" description="Basic and acidic residues" evidence="2">
    <location>
        <begin position="436"/>
        <end position="461"/>
    </location>
</feature>
<feature type="compositionally biased region" description="Basic residues" evidence="2">
    <location>
        <begin position="413"/>
        <end position="422"/>
    </location>
</feature>
<feature type="compositionally biased region" description="Basic and acidic residues" evidence="2">
    <location>
        <begin position="353"/>
        <end position="367"/>
    </location>
</feature>
<dbReference type="GO" id="GO:0005634">
    <property type="term" value="C:nucleus"/>
    <property type="evidence" value="ECO:0007669"/>
    <property type="project" value="TreeGrafter"/>
</dbReference>
<protein>
    <recommendedName>
        <fullName evidence="3">Bud22 domain-containing protein</fullName>
    </recommendedName>
</protein>
<evidence type="ECO:0000313" key="5">
    <source>
        <dbReference type="Proteomes" id="UP000094236"/>
    </source>
</evidence>
<evidence type="ECO:0000256" key="2">
    <source>
        <dbReference type="SAM" id="MobiDB-lite"/>
    </source>
</evidence>
<evidence type="ECO:0000256" key="1">
    <source>
        <dbReference type="ARBA" id="ARBA00023054"/>
    </source>
</evidence>
<feature type="compositionally biased region" description="Polar residues" evidence="2">
    <location>
        <begin position="494"/>
        <end position="503"/>
    </location>
</feature>
<reference evidence="5" key="1">
    <citation type="submission" date="2016-05" db="EMBL/GenBank/DDBJ databases">
        <title>Comparative genomics of biotechnologically important yeasts.</title>
        <authorList>
            <consortium name="DOE Joint Genome Institute"/>
            <person name="Riley R."/>
            <person name="Haridas S."/>
            <person name="Wolfe K.H."/>
            <person name="Lopes M.R."/>
            <person name="Hittinger C.T."/>
            <person name="Goker M."/>
            <person name="Salamov A."/>
            <person name="Wisecaver J."/>
            <person name="Long T.M."/>
            <person name="Aerts A.L."/>
            <person name="Barry K."/>
            <person name="Choi C."/>
            <person name="Clum A."/>
            <person name="Coughlan A.Y."/>
            <person name="Deshpande S."/>
            <person name="Douglass A.P."/>
            <person name="Hanson S.J."/>
            <person name="Klenk H.-P."/>
            <person name="Labutti K."/>
            <person name="Lapidus A."/>
            <person name="Lindquist E."/>
            <person name="Lipzen A."/>
            <person name="Meier-Kolthoff J.P."/>
            <person name="Ohm R.A."/>
            <person name="Otillar R.P."/>
            <person name="Pangilinan J."/>
            <person name="Peng Y."/>
            <person name="Rokas A."/>
            <person name="Rosa C.A."/>
            <person name="Scheuner C."/>
            <person name="Sibirny A.A."/>
            <person name="Slot J.C."/>
            <person name="Stielow J.B."/>
            <person name="Sun H."/>
            <person name="Kurtzman C.P."/>
            <person name="Blackwell M."/>
            <person name="Grigoriev I.V."/>
            <person name="Jeffries T.W."/>
        </authorList>
    </citation>
    <scope>NUCLEOTIDE SEQUENCE [LARGE SCALE GENOMIC DNA]</scope>
    <source>
        <strain evidence="5">NRRL Y-2460</strain>
    </source>
</reference>
<feature type="compositionally biased region" description="Basic and acidic residues" evidence="2">
    <location>
        <begin position="213"/>
        <end position="228"/>
    </location>
</feature>
<dbReference type="Pfam" id="PF09073">
    <property type="entry name" value="BUD22"/>
    <property type="match status" value="1"/>
</dbReference>
<sequence>MSSKKDNILWKLDLLEVNFLQAKPRLLRTKTLLNSKKRNHIKLLTLSKEDALRLIDDLKLQLTERKFHGALIKLERCIGKIVKSEINKLTLKLKNSNMKNRDAMVKELELYQNKLDLDIITHSKLIKISLPIFFKQKKVDFEKEQIPRYLPNWYITSVKDVNHKYNPKCQFKTNPPELNNLISKIMNHKEIKELNSLIELSLKIILGPVPKDKKGNDVSSAELEKYEDQDNQENDFDDDEEQDDSDDEDDDDEEESMASGAEDGNPEEDIDLEAYDGMLVATSDEEDVTDFKPDNNINYNEVTDEEPDDLEDDLNYVDISQDESGNENSNSIKDISNKDDYYDKIKQEKKKLENDDFFKFDQEDKETTTSSTSKKEKKLKLPALASGYYSGAESDASDIDNDHVVKSVTETRKNRRGQRARRKIWEQKYGKNAKHIQKEIEKTQSEREIRQKEYEERCRKREEKRKKLIEEGGTGANQVPVSKIRLNVNDKRNSTSIVASRTVNTEDKESKSLHPSWEAKKKQQQELSQVKFQGKKITFD</sequence>
<feature type="compositionally biased region" description="Acidic residues" evidence="2">
    <location>
        <begin position="302"/>
        <end position="325"/>
    </location>
</feature>
<feature type="compositionally biased region" description="Acidic residues" evidence="2">
    <location>
        <begin position="229"/>
        <end position="256"/>
    </location>
</feature>
<feature type="region of interest" description="Disordered" evidence="2">
    <location>
        <begin position="213"/>
        <end position="340"/>
    </location>
</feature>
<dbReference type="PANTHER" id="PTHR23325">
    <property type="entry name" value="SERUM RESPONSE FACTOR-BINDING"/>
    <property type="match status" value="1"/>
</dbReference>
<dbReference type="GO" id="GO:0030686">
    <property type="term" value="C:90S preribosome"/>
    <property type="evidence" value="ECO:0007669"/>
    <property type="project" value="TreeGrafter"/>
</dbReference>
<feature type="compositionally biased region" description="Basic and acidic residues" evidence="2">
    <location>
        <begin position="504"/>
        <end position="524"/>
    </location>
</feature>
<name>A0A1E4TQ91_PACTA</name>
<dbReference type="AlphaFoldDB" id="A0A1E4TQ91"/>
<keyword evidence="1" id="KW-0175">Coiled coil</keyword>
<dbReference type="EMBL" id="KV454017">
    <property type="protein sequence ID" value="ODV93923.1"/>
    <property type="molecule type" value="Genomic_DNA"/>
</dbReference>
<organism evidence="4 5">
    <name type="scientific">Pachysolen tannophilus NRRL Y-2460</name>
    <dbReference type="NCBI Taxonomy" id="669874"/>
    <lineage>
        <taxon>Eukaryota</taxon>
        <taxon>Fungi</taxon>
        <taxon>Dikarya</taxon>
        <taxon>Ascomycota</taxon>
        <taxon>Saccharomycotina</taxon>
        <taxon>Pichiomycetes</taxon>
        <taxon>Pachysolenaceae</taxon>
        <taxon>Pachysolen</taxon>
    </lineage>
</organism>
<dbReference type="STRING" id="669874.A0A1E4TQ91"/>
<keyword evidence="5" id="KW-1185">Reference proteome</keyword>
<feature type="compositionally biased region" description="Acidic residues" evidence="2">
    <location>
        <begin position="264"/>
        <end position="274"/>
    </location>
</feature>
<dbReference type="OrthoDB" id="3364872at2759"/>
<accession>A0A1E4TQ91</accession>
<evidence type="ECO:0000313" key="4">
    <source>
        <dbReference type="EMBL" id="ODV93923.1"/>
    </source>
</evidence>
<dbReference type="InterPro" id="IPR037393">
    <property type="entry name" value="Bud22/SRFB1"/>
</dbReference>
<proteinExistence type="predicted"/>
<dbReference type="InterPro" id="IPR015158">
    <property type="entry name" value="Bud22_dom"/>
</dbReference>
<feature type="domain" description="Bud22" evidence="3">
    <location>
        <begin position="67"/>
        <end position="540"/>
    </location>
</feature>
<gene>
    <name evidence="4" type="ORF">PACTADRAFT_51670</name>
</gene>
<dbReference type="GO" id="GO:0030490">
    <property type="term" value="P:maturation of SSU-rRNA"/>
    <property type="evidence" value="ECO:0007669"/>
    <property type="project" value="TreeGrafter"/>
</dbReference>
<dbReference type="Proteomes" id="UP000094236">
    <property type="component" value="Unassembled WGS sequence"/>
</dbReference>
<feature type="region of interest" description="Disordered" evidence="2">
    <location>
        <begin position="493"/>
        <end position="540"/>
    </location>
</feature>